<feature type="region of interest" description="Disordered" evidence="1">
    <location>
        <begin position="270"/>
        <end position="330"/>
    </location>
</feature>
<feature type="compositionally biased region" description="Low complexity" evidence="1">
    <location>
        <begin position="521"/>
        <end position="530"/>
    </location>
</feature>
<evidence type="ECO:0000256" key="2">
    <source>
        <dbReference type="SAM" id="Phobius"/>
    </source>
</evidence>
<feature type="compositionally biased region" description="Polar residues" evidence="1">
    <location>
        <begin position="539"/>
        <end position="550"/>
    </location>
</feature>
<dbReference type="OrthoDB" id="5421784at2759"/>
<keyword evidence="2" id="KW-1133">Transmembrane helix</keyword>
<dbReference type="STRING" id="348802.A0A0D2BA03"/>
<dbReference type="GeneID" id="25332645"/>
<keyword evidence="2" id="KW-0812">Transmembrane</keyword>
<keyword evidence="4" id="KW-1185">Reference proteome</keyword>
<reference evidence="3 4" key="1">
    <citation type="submission" date="2015-01" db="EMBL/GenBank/DDBJ databases">
        <title>The Genome Sequence of Exophiala xenobiotica CBS118157.</title>
        <authorList>
            <consortium name="The Broad Institute Genomics Platform"/>
            <person name="Cuomo C."/>
            <person name="de Hoog S."/>
            <person name="Gorbushina A."/>
            <person name="Stielow B."/>
            <person name="Teixiera M."/>
            <person name="Abouelleil A."/>
            <person name="Chapman S.B."/>
            <person name="Priest M."/>
            <person name="Young S.K."/>
            <person name="Wortman J."/>
            <person name="Nusbaum C."/>
            <person name="Birren B."/>
        </authorList>
    </citation>
    <scope>NUCLEOTIDE SEQUENCE [LARGE SCALE GENOMIC DNA]</scope>
    <source>
        <strain evidence="3 4">CBS 118157</strain>
    </source>
</reference>
<name>A0A0D2BA03_9EURO</name>
<feature type="region of interest" description="Disordered" evidence="1">
    <location>
        <begin position="1"/>
        <end position="25"/>
    </location>
</feature>
<feature type="compositionally biased region" description="Polar residues" evidence="1">
    <location>
        <begin position="270"/>
        <end position="279"/>
    </location>
</feature>
<proteinExistence type="predicted"/>
<feature type="region of interest" description="Disordered" evidence="1">
    <location>
        <begin position="138"/>
        <end position="202"/>
    </location>
</feature>
<organism evidence="3 4">
    <name type="scientific">Exophiala xenobiotica</name>
    <dbReference type="NCBI Taxonomy" id="348802"/>
    <lineage>
        <taxon>Eukaryota</taxon>
        <taxon>Fungi</taxon>
        <taxon>Dikarya</taxon>
        <taxon>Ascomycota</taxon>
        <taxon>Pezizomycotina</taxon>
        <taxon>Eurotiomycetes</taxon>
        <taxon>Chaetothyriomycetidae</taxon>
        <taxon>Chaetothyriales</taxon>
        <taxon>Herpotrichiellaceae</taxon>
        <taxon>Exophiala</taxon>
    </lineage>
</organism>
<dbReference type="Proteomes" id="UP000054342">
    <property type="component" value="Unassembled WGS sequence"/>
</dbReference>
<dbReference type="RefSeq" id="XP_013309605.1">
    <property type="nucleotide sequence ID" value="XM_013454151.1"/>
</dbReference>
<dbReference type="HOGENOM" id="CLU_490024_0_0_1"/>
<dbReference type="AlphaFoldDB" id="A0A0D2BA03"/>
<sequence length="635" mass="64775">MERPAKRMRISNPEIRNPRDTGSRMTEGLFTSELGIQGDDPESAIRPTRTISLSDFQRRNIYGEYQRVPRQVLPRGNQGIYLRPRAPDATVTASVVEINVNDGTSVSKVTEVTAAPSGTVVSISNAGSATVSVTVPGLTGASDSTSGAVTDSSTHITSTTSRISSSSTTATDGSTTTTSEASTTGSLLSEGPTNGTTILPGSTITAERTVTVTATSTYEISFINGTYITPEATVFITGTGSGLATEFGTTNTITAGNSVSTSATFTFGDLTSTPSPTDGSSASESAAASTGYYPGGVAQTGSPTDSSASAASSSSSDSGSGGGDGPGLTPSQQQVVGGVVGGVAGVAVVLLILLVFLRWYRGRLKARGQLPEQIAARQLGGDSGHPYPMSQRSSSVPFAAAVAYNLKKLRPHSTQTTATTATGATDPSVKDSERGFQRIAGRKIAPVLGSGGDPYGGNYGAFEKDTMAGPSDPLSNQGRGLSGASFYRDSEGFYGGKGNQSPTFPPSPTTAAVGGRAGDFSSSPSGPGSSARDFADTARNGSQVSLNTPSRPEGYAVMRPSPARTPVTLSPAASSIRLPIQPPPTMDDDAPPLPTGLLVPGQNQRDGVGRSLASQDGSRVSRSSGRSGARFIENM</sequence>
<feature type="compositionally biased region" description="Polar residues" evidence="1">
    <location>
        <begin position="191"/>
        <end position="202"/>
    </location>
</feature>
<feature type="compositionally biased region" description="Low complexity" evidence="1">
    <location>
        <begin position="150"/>
        <end position="190"/>
    </location>
</feature>
<evidence type="ECO:0000256" key="1">
    <source>
        <dbReference type="SAM" id="MobiDB-lite"/>
    </source>
</evidence>
<feature type="compositionally biased region" description="Low complexity" evidence="1">
    <location>
        <begin position="617"/>
        <end position="628"/>
    </location>
</feature>
<feature type="region of interest" description="Disordered" evidence="1">
    <location>
        <begin position="459"/>
        <end position="635"/>
    </location>
</feature>
<accession>A0A0D2BA03</accession>
<feature type="transmembrane region" description="Helical" evidence="2">
    <location>
        <begin position="335"/>
        <end position="357"/>
    </location>
</feature>
<evidence type="ECO:0008006" key="5">
    <source>
        <dbReference type="Google" id="ProtNLM"/>
    </source>
</evidence>
<dbReference type="EMBL" id="KN847323">
    <property type="protein sequence ID" value="KIW49021.1"/>
    <property type="molecule type" value="Genomic_DNA"/>
</dbReference>
<evidence type="ECO:0000313" key="3">
    <source>
        <dbReference type="EMBL" id="KIW49021.1"/>
    </source>
</evidence>
<gene>
    <name evidence="3" type="ORF">PV05_10737</name>
</gene>
<protein>
    <recommendedName>
        <fullName evidence="5">Mid2 domain-containing protein</fullName>
    </recommendedName>
</protein>
<evidence type="ECO:0000313" key="4">
    <source>
        <dbReference type="Proteomes" id="UP000054342"/>
    </source>
</evidence>
<feature type="compositionally biased region" description="Low complexity" evidence="1">
    <location>
        <begin position="300"/>
        <end position="318"/>
    </location>
</feature>
<keyword evidence="2" id="KW-0472">Membrane</keyword>
<feature type="compositionally biased region" description="Low complexity" evidence="1">
    <location>
        <begin position="280"/>
        <end position="289"/>
    </location>
</feature>